<dbReference type="KEGG" id="bze:COCCADRAFT_87473"/>
<dbReference type="GeneID" id="19152368"/>
<evidence type="ECO:0000313" key="3">
    <source>
        <dbReference type="Proteomes" id="UP000053841"/>
    </source>
</evidence>
<feature type="region of interest" description="Disordered" evidence="1">
    <location>
        <begin position="103"/>
        <end position="123"/>
    </location>
</feature>
<dbReference type="RefSeq" id="XP_007708963.1">
    <property type="nucleotide sequence ID" value="XM_007710773.1"/>
</dbReference>
<gene>
    <name evidence="2" type="ORF">COCCADRAFT_87473</name>
</gene>
<feature type="region of interest" description="Disordered" evidence="1">
    <location>
        <begin position="27"/>
        <end position="50"/>
    </location>
</feature>
<reference evidence="2 3" key="1">
    <citation type="journal article" date="2013" name="PLoS Genet.">
        <title>Comparative genome structure, secondary metabolite, and effector coding capacity across Cochliobolus pathogens.</title>
        <authorList>
            <person name="Condon B.J."/>
            <person name="Leng Y."/>
            <person name="Wu D."/>
            <person name="Bushley K.E."/>
            <person name="Ohm R.A."/>
            <person name="Otillar R."/>
            <person name="Martin J."/>
            <person name="Schackwitz W."/>
            <person name="Grimwood J."/>
            <person name="MohdZainudin N."/>
            <person name="Xue C."/>
            <person name="Wang R."/>
            <person name="Manning V.A."/>
            <person name="Dhillon B."/>
            <person name="Tu Z.J."/>
            <person name="Steffenson B.J."/>
            <person name="Salamov A."/>
            <person name="Sun H."/>
            <person name="Lowry S."/>
            <person name="LaButti K."/>
            <person name="Han J."/>
            <person name="Copeland A."/>
            <person name="Lindquist E."/>
            <person name="Barry K."/>
            <person name="Schmutz J."/>
            <person name="Baker S.E."/>
            <person name="Ciuffetti L.M."/>
            <person name="Grigoriev I.V."/>
            <person name="Zhong S."/>
            <person name="Turgeon B.G."/>
        </authorList>
    </citation>
    <scope>NUCLEOTIDE SEQUENCE [LARGE SCALE GENOMIC DNA]</scope>
    <source>
        <strain evidence="2 3">26-R-13</strain>
    </source>
</reference>
<protein>
    <submittedName>
        <fullName evidence="2">Uncharacterized protein</fullName>
    </submittedName>
</protein>
<accession>W6YBB6</accession>
<proteinExistence type="predicted"/>
<sequence length="137" mass="14872">LQALGRSSTTRPHAHAHPRLACKLNSAQSNNKHQHRHIPPPTHTRSLAPVPRAPLVGIPCSAQQDQLVAVSSAPLNHSGGCNYPPLRAESLRDVTVPPEKCTSALHTHSRLPQSPRGVDRPRPLGRCAIVQQQSCRE</sequence>
<dbReference type="EMBL" id="KI964558">
    <property type="protein sequence ID" value="EUC36742.1"/>
    <property type="molecule type" value="Genomic_DNA"/>
</dbReference>
<dbReference type="Proteomes" id="UP000053841">
    <property type="component" value="Unassembled WGS sequence"/>
</dbReference>
<keyword evidence="3" id="KW-1185">Reference proteome</keyword>
<organism evidence="2 3">
    <name type="scientific">Cochliobolus carbonum (strain 26-R-13)</name>
    <name type="common">Maize leaf spot fungus</name>
    <name type="synonym">Bipolaris zeicola</name>
    <dbReference type="NCBI Taxonomy" id="930089"/>
    <lineage>
        <taxon>Eukaryota</taxon>
        <taxon>Fungi</taxon>
        <taxon>Dikarya</taxon>
        <taxon>Ascomycota</taxon>
        <taxon>Pezizomycotina</taxon>
        <taxon>Dothideomycetes</taxon>
        <taxon>Pleosporomycetidae</taxon>
        <taxon>Pleosporales</taxon>
        <taxon>Pleosporineae</taxon>
        <taxon>Pleosporaceae</taxon>
        <taxon>Bipolaris</taxon>
    </lineage>
</organism>
<dbReference type="AlphaFoldDB" id="W6YBB6"/>
<evidence type="ECO:0000256" key="1">
    <source>
        <dbReference type="SAM" id="MobiDB-lite"/>
    </source>
</evidence>
<dbReference type="HOGENOM" id="CLU_1864779_0_0_1"/>
<evidence type="ECO:0000313" key="2">
    <source>
        <dbReference type="EMBL" id="EUC36742.1"/>
    </source>
</evidence>
<feature type="non-terminal residue" evidence="2">
    <location>
        <position position="1"/>
    </location>
</feature>
<name>W6YBB6_COCC2</name>